<keyword evidence="3" id="KW-1185">Reference proteome</keyword>
<keyword evidence="2" id="KW-0560">Oxidoreductase</keyword>
<dbReference type="GO" id="GO:0051213">
    <property type="term" value="F:dioxygenase activity"/>
    <property type="evidence" value="ECO:0007669"/>
    <property type="project" value="UniProtKB-KW"/>
</dbReference>
<dbReference type="InterPro" id="IPR029068">
    <property type="entry name" value="Glyas_Bleomycin-R_OHBP_Dase"/>
</dbReference>
<gene>
    <name evidence="2" type="ORF">HD601_003674</name>
</gene>
<keyword evidence="2" id="KW-0223">Dioxygenase</keyword>
<feature type="domain" description="VOC" evidence="1">
    <location>
        <begin position="4"/>
        <end position="127"/>
    </location>
</feature>
<organism evidence="2 3">
    <name type="scientific">Jiangella mangrovi</name>
    <dbReference type="NCBI Taxonomy" id="1524084"/>
    <lineage>
        <taxon>Bacteria</taxon>
        <taxon>Bacillati</taxon>
        <taxon>Actinomycetota</taxon>
        <taxon>Actinomycetes</taxon>
        <taxon>Jiangellales</taxon>
        <taxon>Jiangellaceae</taxon>
        <taxon>Jiangella</taxon>
    </lineage>
</organism>
<comment type="caution">
    <text evidence="2">The sequence shown here is derived from an EMBL/GenBank/DDBJ whole genome shotgun (WGS) entry which is preliminary data.</text>
</comment>
<name>A0A7W9GST9_9ACTN</name>
<dbReference type="Proteomes" id="UP000542813">
    <property type="component" value="Unassembled WGS sequence"/>
</dbReference>
<dbReference type="InterPro" id="IPR004360">
    <property type="entry name" value="Glyas_Fos-R_dOase_dom"/>
</dbReference>
<dbReference type="Gene3D" id="3.10.180.10">
    <property type="entry name" value="2,3-Dihydroxybiphenyl 1,2-Dioxygenase, domain 1"/>
    <property type="match status" value="1"/>
</dbReference>
<dbReference type="EMBL" id="JACHMM010000001">
    <property type="protein sequence ID" value="MBB5789099.1"/>
    <property type="molecule type" value="Genomic_DNA"/>
</dbReference>
<dbReference type="PANTHER" id="PTHR36503">
    <property type="entry name" value="BLR2520 PROTEIN"/>
    <property type="match status" value="1"/>
</dbReference>
<protein>
    <submittedName>
        <fullName evidence="2">Catechol 2,3-dioxygenase-like lactoylglutathione lyase family enzyme</fullName>
    </submittedName>
</protein>
<dbReference type="PROSITE" id="PS51819">
    <property type="entry name" value="VOC"/>
    <property type="match status" value="1"/>
</dbReference>
<dbReference type="SUPFAM" id="SSF54593">
    <property type="entry name" value="Glyoxalase/Bleomycin resistance protein/Dihydroxybiphenyl dioxygenase"/>
    <property type="match status" value="1"/>
</dbReference>
<dbReference type="PANTHER" id="PTHR36503:SF1">
    <property type="entry name" value="BLR2520 PROTEIN"/>
    <property type="match status" value="1"/>
</dbReference>
<dbReference type="Pfam" id="PF00903">
    <property type="entry name" value="Glyoxalase"/>
    <property type="match status" value="1"/>
</dbReference>
<accession>A0A7W9GST9</accession>
<dbReference type="GO" id="GO:0016829">
    <property type="term" value="F:lyase activity"/>
    <property type="evidence" value="ECO:0007669"/>
    <property type="project" value="UniProtKB-KW"/>
</dbReference>
<dbReference type="RefSeq" id="WP_184824241.1">
    <property type="nucleotide sequence ID" value="NZ_JACHMM010000001.1"/>
</dbReference>
<dbReference type="InterPro" id="IPR037523">
    <property type="entry name" value="VOC_core"/>
</dbReference>
<evidence type="ECO:0000259" key="1">
    <source>
        <dbReference type="PROSITE" id="PS51819"/>
    </source>
</evidence>
<proteinExistence type="predicted"/>
<evidence type="ECO:0000313" key="2">
    <source>
        <dbReference type="EMBL" id="MBB5789099.1"/>
    </source>
</evidence>
<dbReference type="AlphaFoldDB" id="A0A7W9GST9"/>
<reference evidence="2 3" key="1">
    <citation type="submission" date="2020-08" db="EMBL/GenBank/DDBJ databases">
        <title>Sequencing the genomes of 1000 actinobacteria strains.</title>
        <authorList>
            <person name="Klenk H.-P."/>
        </authorList>
    </citation>
    <scope>NUCLEOTIDE SEQUENCE [LARGE SCALE GENOMIC DNA]</scope>
    <source>
        <strain evidence="2 3">DSM 102122</strain>
    </source>
</reference>
<sequence length="128" mass="13629">MSLQVSVVMLGVEDIDRAKKFYVDGMGAELEQDQPGFVLCRLGGATKLALYRWEAVAGDAGVKAEGSGFRRFSLHYIADTREEVDEVFAAAVAAGATVLKPAEAAQWGGYSGTFSDPDGHLWKAATNA</sequence>
<evidence type="ECO:0000313" key="3">
    <source>
        <dbReference type="Proteomes" id="UP000542813"/>
    </source>
</evidence>
<keyword evidence="2" id="KW-0456">Lyase</keyword>